<reference evidence="3 4" key="1">
    <citation type="submission" date="2024-04" db="EMBL/GenBank/DDBJ databases">
        <title>Tritrichomonas musculus Genome.</title>
        <authorList>
            <person name="Alves-Ferreira E."/>
            <person name="Grigg M."/>
            <person name="Lorenzi H."/>
            <person name="Galac M."/>
        </authorList>
    </citation>
    <scope>NUCLEOTIDE SEQUENCE [LARGE SCALE GENOMIC DNA]</scope>
    <source>
        <strain evidence="3 4">EAF2021</strain>
    </source>
</reference>
<dbReference type="Proteomes" id="UP001470230">
    <property type="component" value="Unassembled WGS sequence"/>
</dbReference>
<keyword evidence="2" id="KW-0677">Repeat</keyword>
<dbReference type="PANTHER" id="PTHR46647">
    <property type="entry name" value="RAB9 EFFECTOR PROTEIN WITH KELCH MOTIFS"/>
    <property type="match status" value="1"/>
</dbReference>
<gene>
    <name evidence="3" type="ORF">M9Y10_032762</name>
</gene>
<organism evidence="3 4">
    <name type="scientific">Tritrichomonas musculus</name>
    <dbReference type="NCBI Taxonomy" id="1915356"/>
    <lineage>
        <taxon>Eukaryota</taxon>
        <taxon>Metamonada</taxon>
        <taxon>Parabasalia</taxon>
        <taxon>Tritrichomonadida</taxon>
        <taxon>Tritrichomonadidae</taxon>
        <taxon>Tritrichomonas</taxon>
    </lineage>
</organism>
<evidence type="ECO:0000256" key="1">
    <source>
        <dbReference type="ARBA" id="ARBA00022441"/>
    </source>
</evidence>
<evidence type="ECO:0008006" key="5">
    <source>
        <dbReference type="Google" id="ProtNLM"/>
    </source>
</evidence>
<dbReference type="Pfam" id="PF24681">
    <property type="entry name" value="Kelch_KLHDC2_KLHL20_DRC7"/>
    <property type="match status" value="1"/>
</dbReference>
<keyword evidence="4" id="KW-1185">Reference proteome</keyword>
<comment type="caution">
    <text evidence="3">The sequence shown here is derived from an EMBL/GenBank/DDBJ whole genome shotgun (WGS) entry which is preliminary data.</text>
</comment>
<dbReference type="Gene3D" id="2.120.10.80">
    <property type="entry name" value="Kelch-type beta propeller"/>
    <property type="match status" value="1"/>
</dbReference>
<protein>
    <recommendedName>
        <fullName evidence="5">Kelch motif family protein</fullName>
    </recommendedName>
</protein>
<keyword evidence="1" id="KW-0880">Kelch repeat</keyword>
<name>A0ABR2GXQ7_9EUKA</name>
<proteinExistence type="predicted"/>
<accession>A0ABR2GXQ7</accession>
<sequence length="412" mass="47141">MCLFCIAFKFRMGNEQSSRRQTHDMMFDTFMYAPVSTHRTEADHSSRFIQDDVPSLMSIKKNEHLLKTAYRGVWSMEHSMTLGPIARIGQCHVYDEEQDRLIIAYGFTQNGQYLNDMWSYDITTAGWKCITNSLLSPRQYPSAVLIGREMYIFGGVHEIKFYADFHRVNIDTGKVEYIETEGESPCPRTSPMLFVKNNIIYLWSGYDGRAHGGVYSIDIHDIINVDLNQNNYQKPKWHRFQISHTGLPAPAYCAFKDRYFVFGGIDGSPIAQFIPEKGEFDPFPCTGTEPSTELSRPSLIAADEYIFLIGGEANIDFMHIFALDVKRKWWFAFHVRPDNSTLSVADGFVNKLGLFMLPREHSAAVVYSKKKRSIISIMGSRMIEPPPIFKIDLGEALASVHLRSDMIEMLVL</sequence>
<dbReference type="EMBL" id="JAPFFF010000054">
    <property type="protein sequence ID" value="KAK8838723.1"/>
    <property type="molecule type" value="Genomic_DNA"/>
</dbReference>
<evidence type="ECO:0000256" key="2">
    <source>
        <dbReference type="ARBA" id="ARBA00022737"/>
    </source>
</evidence>
<dbReference type="PANTHER" id="PTHR46647:SF1">
    <property type="entry name" value="RAB9 EFFECTOR PROTEIN WITH KELCH MOTIFS"/>
    <property type="match status" value="1"/>
</dbReference>
<evidence type="ECO:0000313" key="4">
    <source>
        <dbReference type="Proteomes" id="UP001470230"/>
    </source>
</evidence>
<dbReference type="InterPro" id="IPR015915">
    <property type="entry name" value="Kelch-typ_b-propeller"/>
</dbReference>
<dbReference type="InterPro" id="IPR052124">
    <property type="entry name" value="Rab9_kelch_effector"/>
</dbReference>
<dbReference type="SUPFAM" id="SSF117281">
    <property type="entry name" value="Kelch motif"/>
    <property type="match status" value="1"/>
</dbReference>
<evidence type="ECO:0000313" key="3">
    <source>
        <dbReference type="EMBL" id="KAK8838723.1"/>
    </source>
</evidence>